<dbReference type="AlphaFoldDB" id="A0AAD8DU98"/>
<dbReference type="InterPro" id="IPR013783">
    <property type="entry name" value="Ig-like_fold"/>
</dbReference>
<dbReference type="PANTHER" id="PTHR21261">
    <property type="entry name" value="BEAT PROTEIN"/>
    <property type="match status" value="1"/>
</dbReference>
<feature type="chain" id="PRO_5042258164" description="Ig-like domain-containing protein" evidence="1">
    <location>
        <begin position="21"/>
        <end position="250"/>
    </location>
</feature>
<proteinExistence type="predicted"/>
<dbReference type="Pfam" id="PF00047">
    <property type="entry name" value="ig"/>
    <property type="match status" value="1"/>
</dbReference>
<dbReference type="InterPro" id="IPR007110">
    <property type="entry name" value="Ig-like_dom"/>
</dbReference>
<name>A0AAD8DU98_MYTSE</name>
<sequence length="250" mass="28360">MFGRTILVLLLLWTQDLVHSLRLVHLRVPSYKREGGKALFTCQYDLQGDTLYSVKWYKDGREFYRYMPSTHPSLFNFPVAGVNIDIGRSTGNNVALVNLSQESSGNYSCEVNSEAPTFDTVIGHKYLDIYLLPKSGPRVEGLKDKYNLNELVIANCTLPPSRPKAHLIWYINGRDAPDSFTSGPWYRVSAERPDAAETILQLNFNVTVFDINNGMLKLKCQALIPPMYHQAVESTHYIAPSSEAQEIERR</sequence>
<keyword evidence="1" id="KW-0732">Signal</keyword>
<evidence type="ECO:0000313" key="3">
    <source>
        <dbReference type="EMBL" id="KAJ8721614.1"/>
    </source>
</evidence>
<gene>
    <name evidence="3" type="ORF">PYW07_002389</name>
</gene>
<feature type="domain" description="Ig-like" evidence="2">
    <location>
        <begin position="34"/>
        <end position="119"/>
    </location>
</feature>
<evidence type="ECO:0000256" key="1">
    <source>
        <dbReference type="SAM" id="SignalP"/>
    </source>
</evidence>
<dbReference type="Gene3D" id="2.60.40.10">
    <property type="entry name" value="Immunoglobulins"/>
    <property type="match status" value="1"/>
</dbReference>
<dbReference type="PANTHER" id="PTHR21261:SF15">
    <property type="entry name" value="BEATEN PATH IIIA, ISOFORM D-RELATED"/>
    <property type="match status" value="1"/>
</dbReference>
<reference evidence="3" key="1">
    <citation type="submission" date="2023-03" db="EMBL/GenBank/DDBJ databases">
        <title>Chromosome-level genomes of two armyworms, Mythimna separata and Mythimna loreyi, provide insights into the biosynthesis and reception of sex pheromones.</title>
        <authorList>
            <person name="Zhao H."/>
        </authorList>
    </citation>
    <scope>NUCLEOTIDE SEQUENCE</scope>
    <source>
        <strain evidence="3">BeijingLab</strain>
        <tissue evidence="3">Pupa</tissue>
    </source>
</reference>
<dbReference type="PROSITE" id="PS50835">
    <property type="entry name" value="IG_LIKE"/>
    <property type="match status" value="1"/>
</dbReference>
<comment type="caution">
    <text evidence="3">The sequence shown here is derived from an EMBL/GenBank/DDBJ whole genome shotgun (WGS) entry which is preliminary data.</text>
</comment>
<keyword evidence="4" id="KW-1185">Reference proteome</keyword>
<evidence type="ECO:0000313" key="4">
    <source>
        <dbReference type="Proteomes" id="UP001231518"/>
    </source>
</evidence>
<dbReference type="SUPFAM" id="SSF48726">
    <property type="entry name" value="Immunoglobulin"/>
    <property type="match status" value="1"/>
</dbReference>
<dbReference type="EMBL" id="JARGEI010000013">
    <property type="protein sequence ID" value="KAJ8721614.1"/>
    <property type="molecule type" value="Genomic_DNA"/>
</dbReference>
<accession>A0AAD8DU98</accession>
<evidence type="ECO:0000259" key="2">
    <source>
        <dbReference type="PROSITE" id="PS50835"/>
    </source>
</evidence>
<dbReference type="Proteomes" id="UP001231518">
    <property type="component" value="Chromosome 12"/>
</dbReference>
<feature type="signal peptide" evidence="1">
    <location>
        <begin position="1"/>
        <end position="20"/>
    </location>
</feature>
<organism evidence="3 4">
    <name type="scientific">Mythimna separata</name>
    <name type="common">Oriental armyworm</name>
    <name type="synonym">Pseudaletia separata</name>
    <dbReference type="NCBI Taxonomy" id="271217"/>
    <lineage>
        <taxon>Eukaryota</taxon>
        <taxon>Metazoa</taxon>
        <taxon>Ecdysozoa</taxon>
        <taxon>Arthropoda</taxon>
        <taxon>Hexapoda</taxon>
        <taxon>Insecta</taxon>
        <taxon>Pterygota</taxon>
        <taxon>Neoptera</taxon>
        <taxon>Endopterygota</taxon>
        <taxon>Lepidoptera</taxon>
        <taxon>Glossata</taxon>
        <taxon>Ditrysia</taxon>
        <taxon>Noctuoidea</taxon>
        <taxon>Noctuidae</taxon>
        <taxon>Noctuinae</taxon>
        <taxon>Hadenini</taxon>
        <taxon>Mythimna</taxon>
    </lineage>
</organism>
<dbReference type="InterPro" id="IPR013151">
    <property type="entry name" value="Immunoglobulin_dom"/>
</dbReference>
<dbReference type="FunFam" id="2.60.40.10:FF:000437">
    <property type="entry name" value="Beat-IIIc, isoform A"/>
    <property type="match status" value="1"/>
</dbReference>
<protein>
    <recommendedName>
        <fullName evidence="2">Ig-like domain-containing protein</fullName>
    </recommendedName>
</protein>
<dbReference type="InterPro" id="IPR036179">
    <property type="entry name" value="Ig-like_dom_sf"/>
</dbReference>